<protein>
    <submittedName>
        <fullName evidence="3">Uncharacterized protein</fullName>
    </submittedName>
</protein>
<accession>A0A0K6FRB3</accession>
<keyword evidence="4" id="KW-1185">Reference proteome</keyword>
<gene>
    <name evidence="3" type="ORF">RSOLAG22IIIB_03557</name>
</gene>
<dbReference type="AlphaFoldDB" id="A0A0K6FRB3"/>
<evidence type="ECO:0000256" key="2">
    <source>
        <dbReference type="SAM" id="SignalP"/>
    </source>
</evidence>
<name>A0A0K6FRB3_9AGAM</name>
<feature type="region of interest" description="Disordered" evidence="1">
    <location>
        <begin position="112"/>
        <end position="135"/>
    </location>
</feature>
<feature type="chain" id="PRO_5005502516" evidence="2">
    <location>
        <begin position="22"/>
        <end position="555"/>
    </location>
</feature>
<proteinExistence type="predicted"/>
<organism evidence="3 4">
    <name type="scientific">Rhizoctonia solani</name>
    <dbReference type="NCBI Taxonomy" id="456999"/>
    <lineage>
        <taxon>Eukaryota</taxon>
        <taxon>Fungi</taxon>
        <taxon>Dikarya</taxon>
        <taxon>Basidiomycota</taxon>
        <taxon>Agaricomycotina</taxon>
        <taxon>Agaricomycetes</taxon>
        <taxon>Cantharellales</taxon>
        <taxon>Ceratobasidiaceae</taxon>
        <taxon>Rhizoctonia</taxon>
    </lineage>
</organism>
<keyword evidence="2" id="KW-0732">Signal</keyword>
<evidence type="ECO:0000256" key="1">
    <source>
        <dbReference type="SAM" id="MobiDB-lite"/>
    </source>
</evidence>
<reference evidence="3 4" key="1">
    <citation type="submission" date="2015-07" db="EMBL/GenBank/DDBJ databases">
        <authorList>
            <person name="Noorani M."/>
        </authorList>
    </citation>
    <scope>NUCLEOTIDE SEQUENCE [LARGE SCALE GENOMIC DNA]</scope>
    <source>
        <strain evidence="3">BBA 69670</strain>
    </source>
</reference>
<sequence length="555" mass="60918">MYSAVTYRSILFSLVTILVHTPDVDNPIISPAFTSCHTHTNKPGINAYGTVGPGSPNMEYPPDGHSSQLRPSTTQLAPAQGEWKTIVTIIIALVAWPLLHYLGHIMKNGAQNHSTHPGGRSEAVSGPTQREILPRKSEDSLVQYDTKQHSFHMRPATVVSADDAPQFCDPTNPSLLLDGEPEKLNGRTGTCPQTVPTASCGCSLQLPTAGEHYILRIWNWIRVGRSEQTLAHDTIPPHNRPPLRRSLYQGSRDLGEGFPGPQQCILLFVGVDTPGQKDAENDINYLRQMIESSPHRASIRYERIYGSDATFANVRDKVLAVLNEAQKLPKPSKTFLLFSGTGDENNAMCLADGSALSESDLSQWLSASAIDLTKEPVSLLFDICRTNRSRPAIALQPAELAWSCSVGEFAYAIRPPQGKLAPRSIFLLAIFMAAHDTVVHGLDGCYFEAAFALHIKQLSDLILHMYHRAHRSRCSYCPPDKQCDPPSAQNPDLEQARGAVVNLGMLVAEYFSQQACEVFYAVDNKMLDVEFPGGLCPLSALRAKQSNKPTVQDES</sequence>
<dbReference type="EMBL" id="CYGV01000446">
    <property type="protein sequence ID" value="CUA68519.1"/>
    <property type="molecule type" value="Genomic_DNA"/>
</dbReference>
<feature type="signal peptide" evidence="2">
    <location>
        <begin position="1"/>
        <end position="21"/>
    </location>
</feature>
<evidence type="ECO:0000313" key="4">
    <source>
        <dbReference type="Proteomes" id="UP000044841"/>
    </source>
</evidence>
<feature type="region of interest" description="Disordered" evidence="1">
    <location>
        <begin position="53"/>
        <end position="72"/>
    </location>
</feature>
<evidence type="ECO:0000313" key="3">
    <source>
        <dbReference type="EMBL" id="CUA68519.1"/>
    </source>
</evidence>
<dbReference type="Proteomes" id="UP000044841">
    <property type="component" value="Unassembled WGS sequence"/>
</dbReference>